<keyword evidence="3" id="KW-1185">Reference proteome</keyword>
<accession>A0A0C2X4Z1</accession>
<feature type="compositionally biased region" description="Basic and acidic residues" evidence="1">
    <location>
        <begin position="233"/>
        <end position="251"/>
    </location>
</feature>
<sequence length="284" mass="32497">MPISGVWDNRPHLRRLTQPNNMADIDDDPFDETLIIGVVANAVCSACILWAEPYLDKQPDHTSSFSVAIAGIMEELRLLNSTIRLATVTEDGIHHSVHVASNSAITPFDAEIQKSAVDLLLEKETYLDDDSLITMLDLFSTDITQARMYTIIKRDSLRRCWVKRELEKAGHRVPDFTPHSEVALLENPKEDTNNWGRSTRRKRKREQDDEDIERFSQSHRLTRSQSRLLQGGEWRDSAPTHDGDKMDDGSEHTGFGTKSQHTRTFGIHKRKRQKFSNLHATVKR</sequence>
<feature type="compositionally biased region" description="Polar residues" evidence="1">
    <location>
        <begin position="275"/>
        <end position="284"/>
    </location>
</feature>
<dbReference type="InParanoid" id="A0A0C2X4Z1"/>
<protein>
    <submittedName>
        <fullName evidence="2">Uncharacterized protein</fullName>
    </submittedName>
</protein>
<organism evidence="2 3">
    <name type="scientific">Amanita muscaria (strain Koide BX008)</name>
    <dbReference type="NCBI Taxonomy" id="946122"/>
    <lineage>
        <taxon>Eukaryota</taxon>
        <taxon>Fungi</taxon>
        <taxon>Dikarya</taxon>
        <taxon>Basidiomycota</taxon>
        <taxon>Agaricomycotina</taxon>
        <taxon>Agaricomycetes</taxon>
        <taxon>Agaricomycetidae</taxon>
        <taxon>Agaricales</taxon>
        <taxon>Pluteineae</taxon>
        <taxon>Amanitaceae</taxon>
        <taxon>Amanita</taxon>
    </lineage>
</organism>
<evidence type="ECO:0000313" key="3">
    <source>
        <dbReference type="Proteomes" id="UP000054549"/>
    </source>
</evidence>
<reference evidence="2 3" key="1">
    <citation type="submission" date="2014-04" db="EMBL/GenBank/DDBJ databases">
        <title>Evolutionary Origins and Diversification of the Mycorrhizal Mutualists.</title>
        <authorList>
            <consortium name="DOE Joint Genome Institute"/>
            <consortium name="Mycorrhizal Genomics Consortium"/>
            <person name="Kohler A."/>
            <person name="Kuo A."/>
            <person name="Nagy L.G."/>
            <person name="Floudas D."/>
            <person name="Copeland A."/>
            <person name="Barry K.W."/>
            <person name="Cichocki N."/>
            <person name="Veneault-Fourrey C."/>
            <person name="LaButti K."/>
            <person name="Lindquist E.A."/>
            <person name="Lipzen A."/>
            <person name="Lundell T."/>
            <person name="Morin E."/>
            <person name="Murat C."/>
            <person name="Riley R."/>
            <person name="Ohm R."/>
            <person name="Sun H."/>
            <person name="Tunlid A."/>
            <person name="Henrissat B."/>
            <person name="Grigoriev I.V."/>
            <person name="Hibbett D.S."/>
            <person name="Martin F."/>
        </authorList>
    </citation>
    <scope>NUCLEOTIDE SEQUENCE [LARGE SCALE GENOMIC DNA]</scope>
    <source>
        <strain evidence="2 3">Koide BX008</strain>
    </source>
</reference>
<evidence type="ECO:0000313" key="2">
    <source>
        <dbReference type="EMBL" id="KIL64336.1"/>
    </source>
</evidence>
<proteinExistence type="predicted"/>
<dbReference type="Proteomes" id="UP000054549">
    <property type="component" value="Unassembled WGS sequence"/>
</dbReference>
<feature type="region of interest" description="Disordered" evidence="1">
    <location>
        <begin position="179"/>
        <end position="284"/>
    </location>
</feature>
<gene>
    <name evidence="2" type="ORF">M378DRAFT_24608</name>
</gene>
<name>A0A0C2X4Z1_AMAMK</name>
<dbReference type="AlphaFoldDB" id="A0A0C2X4Z1"/>
<dbReference type="EMBL" id="KN818250">
    <property type="protein sequence ID" value="KIL64336.1"/>
    <property type="molecule type" value="Genomic_DNA"/>
</dbReference>
<evidence type="ECO:0000256" key="1">
    <source>
        <dbReference type="SAM" id="MobiDB-lite"/>
    </source>
</evidence>
<dbReference type="HOGENOM" id="CLU_979931_0_0_1"/>